<dbReference type="Pfam" id="PF13154">
    <property type="entry name" value="DUF3991"/>
    <property type="match status" value="1"/>
</dbReference>
<dbReference type="Proteomes" id="UP000014020">
    <property type="component" value="Unassembled WGS sequence"/>
</dbReference>
<dbReference type="Gene3D" id="3.40.1360.10">
    <property type="match status" value="1"/>
</dbReference>
<proteinExistence type="predicted"/>
<reference evidence="3" key="1">
    <citation type="submission" date="2012-12" db="EMBL/GenBank/DDBJ databases">
        <title>The genome sequence of Bacillus cereus VD146.</title>
        <authorList>
            <consortium name="The Broad Institute Genome Sequencing Platform"/>
            <consortium name="The Broad Institute Genome Sequencing Center for Infectious Disease"/>
            <person name="Feldgarden M."/>
            <person name="Van der Auwera G.A."/>
            <person name="Mahillon J."/>
            <person name="Duprez V."/>
            <person name="Timmery S."/>
            <person name="Mattelet C."/>
            <person name="Dierick K."/>
            <person name="Sun M."/>
            <person name="Yu Z."/>
            <person name="Zhu L."/>
            <person name="Hu X."/>
            <person name="Shank E.B."/>
            <person name="Swiecicka I."/>
            <person name="Hansen B.M."/>
            <person name="Andrup L."/>
            <person name="Walker B."/>
            <person name="Young S.K."/>
            <person name="Zeng Q."/>
            <person name="Gargeya S."/>
            <person name="Fitzgerald M."/>
            <person name="Haas B."/>
            <person name="Abouelleil A."/>
            <person name="Alvarado L."/>
            <person name="Arachchi H.M."/>
            <person name="Berlin A.M."/>
            <person name="Chapman S.B."/>
            <person name="Dewar J."/>
            <person name="Goldberg J."/>
            <person name="Griggs A."/>
            <person name="Gujja S."/>
            <person name="Hansen M."/>
            <person name="Howarth C."/>
            <person name="Imamovic A."/>
            <person name="Larimer J."/>
            <person name="McCowan C."/>
            <person name="Murphy C."/>
            <person name="Neiman D."/>
            <person name="Pearson M."/>
            <person name="Priest M."/>
            <person name="Roberts A."/>
            <person name="Saif S."/>
            <person name="Shea T."/>
            <person name="Sisk P."/>
            <person name="Sykes S."/>
            <person name="Wortman J."/>
            <person name="Nusbaum C."/>
            <person name="Birren B."/>
        </authorList>
    </citation>
    <scope>NUCLEOTIDE SEQUENCE [LARGE SCALE GENOMIC DNA]</scope>
    <source>
        <strain evidence="3">VD146</strain>
    </source>
</reference>
<dbReference type="SUPFAM" id="SSF57783">
    <property type="entry name" value="Zinc beta-ribbon"/>
    <property type="match status" value="1"/>
</dbReference>
<dbReference type="InterPro" id="IPR025054">
    <property type="entry name" value="DUF3991"/>
</dbReference>
<comment type="caution">
    <text evidence="2">The sequence shown here is derived from an EMBL/GenBank/DDBJ whole genome shotgun (WGS) entry which is preliminary data.</text>
</comment>
<dbReference type="EMBL" id="AHFE01000030">
    <property type="protein sequence ID" value="EOP44854.1"/>
    <property type="molecule type" value="Genomic_DNA"/>
</dbReference>
<organism evidence="2 3">
    <name type="scientific">Bacillus cereus (strain VD146)</name>
    <dbReference type="NCBI Taxonomy" id="1053236"/>
    <lineage>
        <taxon>Bacteria</taxon>
        <taxon>Bacillati</taxon>
        <taxon>Bacillota</taxon>
        <taxon>Bacilli</taxon>
        <taxon>Bacillales</taxon>
        <taxon>Bacillaceae</taxon>
        <taxon>Bacillus</taxon>
        <taxon>Bacillus cereus group</taxon>
    </lineage>
</organism>
<protein>
    <recommendedName>
        <fullName evidence="1">DUF3991 domain-containing protein</fullName>
    </recommendedName>
</protein>
<evidence type="ECO:0000259" key="1">
    <source>
        <dbReference type="Pfam" id="PF13154"/>
    </source>
</evidence>
<dbReference type="RefSeq" id="WP_016119509.1">
    <property type="nucleotide sequence ID" value="NZ_KB976675.1"/>
</dbReference>
<dbReference type="Pfam" id="PF13155">
    <property type="entry name" value="Toprim_2"/>
    <property type="match status" value="1"/>
</dbReference>
<dbReference type="HOGENOM" id="CLU_027621_2_0_9"/>
<name>R8NEX8_BACCX</name>
<dbReference type="PATRIC" id="fig|1053236.3.peg.1247"/>
<feature type="domain" description="DUF3991" evidence="1">
    <location>
        <begin position="121"/>
        <end position="193"/>
    </location>
</feature>
<dbReference type="AlphaFoldDB" id="R8NEX8"/>
<evidence type="ECO:0000313" key="2">
    <source>
        <dbReference type="EMBL" id="EOP44854.1"/>
    </source>
</evidence>
<sequence length="334" mass="38971">MAHVSTEDAMKARNIDLISYLEAKGETFKKEGNYYRHTEHDSLIVKGNQYAWNSRGEKGYGAISFAMMYYEMTFPQAVLDINKGDYKEFDRSKAEEERKKEQQPFSYPKHLEVPKQTEIKQYLIDERKIDPRLVNWLIKKDLIVQDKKNNVVFKWREEGGKGQVIGMNRQGTVKMENKRGSFKQIVPNYEKINAGFTVDVGKPDKIYFYEDPIDMLSHWSIKQNNIQNARLVSMHGLKSKTVIQSLMDAKKEGHDIKEVIMAVDNDKAGKDFIQTMKCFVDLKENIPTNEKDWNDVRKKQVSEQQAKETAQLQRTGEAIKILIRQIKIKCINYK</sequence>
<gene>
    <name evidence="2" type="ORF">IK1_04587</name>
</gene>
<accession>R8NEX8</accession>
<evidence type="ECO:0000313" key="3">
    <source>
        <dbReference type="Proteomes" id="UP000014020"/>
    </source>
</evidence>